<protein>
    <recommendedName>
        <fullName evidence="2">Haemolysin-type calcium binding-related domain-containing protein</fullName>
    </recommendedName>
</protein>
<evidence type="ECO:0000259" key="2">
    <source>
        <dbReference type="Pfam" id="PF06594"/>
    </source>
</evidence>
<dbReference type="SUPFAM" id="SSF51120">
    <property type="entry name" value="beta-Roll"/>
    <property type="match status" value="4"/>
</dbReference>
<dbReference type="Pfam" id="PF00353">
    <property type="entry name" value="HemolysinCabind"/>
    <property type="match status" value="7"/>
</dbReference>
<dbReference type="Proteomes" id="UP000280434">
    <property type="component" value="Unassembled WGS sequence"/>
</dbReference>
<dbReference type="RefSeq" id="WP_281273156.1">
    <property type="nucleotide sequence ID" value="NZ_RBZV01000008.1"/>
</dbReference>
<proteinExistence type="predicted"/>
<name>A0A494X6N1_9BURK</name>
<evidence type="ECO:0000256" key="1">
    <source>
        <dbReference type="ARBA" id="ARBA00022837"/>
    </source>
</evidence>
<dbReference type="InterPro" id="IPR011049">
    <property type="entry name" value="Serralysin-like_metalloprot_C"/>
</dbReference>
<feature type="domain" description="Haemolysin-type calcium binding-related" evidence="2">
    <location>
        <begin position="589"/>
        <end position="622"/>
    </location>
</feature>
<dbReference type="Pfam" id="PF06594">
    <property type="entry name" value="HCBP_related"/>
    <property type="match status" value="4"/>
</dbReference>
<accession>A0A494X6N1</accession>
<dbReference type="AlphaFoldDB" id="A0A494X6N1"/>
<organism evidence="3 4">
    <name type="scientific">Trinickia fusca</name>
    <dbReference type="NCBI Taxonomy" id="2419777"/>
    <lineage>
        <taxon>Bacteria</taxon>
        <taxon>Pseudomonadati</taxon>
        <taxon>Pseudomonadota</taxon>
        <taxon>Betaproteobacteria</taxon>
        <taxon>Burkholderiales</taxon>
        <taxon>Burkholderiaceae</taxon>
        <taxon>Trinickia</taxon>
    </lineage>
</organism>
<dbReference type="InterPro" id="IPR010566">
    <property type="entry name" value="Haemolys_ca-bd"/>
</dbReference>
<dbReference type="Gene3D" id="2.150.10.10">
    <property type="entry name" value="Serralysin-like metalloprotease, C-terminal"/>
    <property type="match status" value="3"/>
</dbReference>
<keyword evidence="4" id="KW-1185">Reference proteome</keyword>
<comment type="caution">
    <text evidence="3">The sequence shown here is derived from an EMBL/GenBank/DDBJ whole genome shotgun (WGS) entry which is preliminary data.</text>
</comment>
<reference evidence="3 4" key="1">
    <citation type="submission" date="2018-10" db="EMBL/GenBank/DDBJ databases">
        <title>Paraburkholderia sp. 7MK8-2, isolated from soil.</title>
        <authorList>
            <person name="Gao Z.-H."/>
            <person name="Qiu L.-H."/>
        </authorList>
    </citation>
    <scope>NUCLEOTIDE SEQUENCE [LARGE SCALE GENOMIC DNA]</scope>
    <source>
        <strain evidence="3 4">7MK8-2</strain>
    </source>
</reference>
<sequence>LVFTDTSAGGNTLRALTGVDNRIVGATGDTIYGADHNDTITAGKNSTVFAGSGTDTITVGQNNTVYAGQGADTVIVNAGSGQVILNENYTYKSTSQNQDVVKLGTGISASATQISRSLTNDLILNFGNGDALTIVGYFVNASKQPTIMFADGTTWSYTSITSNLVFTDTSAGSNTLHALTGVDNRIVGATGDTLYGADHNDTITAGKNSTVFAGSGTDTITVGQNNTVYAGQGADTVIVNVGSGQVILNENYTYKSTSQNQDVVKLGTGISASATQISRSLTNDLLLNFGNGDSLTIVGYFVNASKQPTIMFADGTTWSYTSITSNLVFTDTSAGGNTLHALTGVDNRIVSATGDTIFGADHNDTITAGKNNTVFAGSGTDTITVGQNNTVYAGQGADTVIVNVGSGQVILNENYTYKSTSQNQDVVKLGTGISASATQISRSLTNDLILNFGNGDALTIVGYFVNASKQPAITFADGTTWSYTTIMSNLVFTDTSAGGNTLHALAGVDNRIVGATGDTIFGADHNDTITAGKNNTLYAGAGIDRFETSVGCGAVTINEAAKTAGSNQDTLLVNGVDPSRLWFNMSGNNLVVDIMGTTDQITIDNWASSSANQLQTIEVDNGAKGKSLLSADAVSQLVQAMASFSAGHAGFDPTSASTSTITDPNVLLAVNSNWHH</sequence>
<dbReference type="GO" id="GO:0005509">
    <property type="term" value="F:calcium ion binding"/>
    <property type="evidence" value="ECO:0007669"/>
    <property type="project" value="InterPro"/>
</dbReference>
<feature type="domain" description="Haemolysin-type calcium binding-related" evidence="2">
    <location>
        <begin position="121"/>
        <end position="158"/>
    </location>
</feature>
<feature type="domain" description="Haemolysin-type calcium binding-related" evidence="2">
    <location>
        <begin position="284"/>
        <end position="321"/>
    </location>
</feature>
<dbReference type="InterPro" id="IPR001343">
    <property type="entry name" value="Hemolysn_Ca-bd"/>
</dbReference>
<evidence type="ECO:0000313" key="3">
    <source>
        <dbReference type="EMBL" id="RKP46080.1"/>
    </source>
</evidence>
<evidence type="ECO:0000313" key="4">
    <source>
        <dbReference type="Proteomes" id="UP000280434"/>
    </source>
</evidence>
<feature type="domain" description="Haemolysin-type calcium binding-related" evidence="2">
    <location>
        <begin position="447"/>
        <end position="485"/>
    </location>
</feature>
<feature type="non-terminal residue" evidence="3">
    <location>
        <position position="1"/>
    </location>
</feature>
<gene>
    <name evidence="3" type="ORF">D7S89_19150</name>
</gene>
<dbReference type="EMBL" id="RBZV01000008">
    <property type="protein sequence ID" value="RKP46080.1"/>
    <property type="molecule type" value="Genomic_DNA"/>
</dbReference>
<keyword evidence="1" id="KW-0106">Calcium</keyword>